<organism evidence="1 2">
    <name type="scientific">Victivallis lenta</name>
    <dbReference type="NCBI Taxonomy" id="2606640"/>
    <lineage>
        <taxon>Bacteria</taxon>
        <taxon>Pseudomonadati</taxon>
        <taxon>Lentisphaerota</taxon>
        <taxon>Lentisphaeria</taxon>
        <taxon>Victivallales</taxon>
        <taxon>Victivallaceae</taxon>
        <taxon>Victivallis</taxon>
    </lineage>
</organism>
<proteinExistence type="predicted"/>
<comment type="caution">
    <text evidence="1">The sequence shown here is derived from an EMBL/GenBank/DDBJ whole genome shotgun (WGS) entry which is preliminary data.</text>
</comment>
<dbReference type="EMBL" id="VUNS01000043">
    <property type="protein sequence ID" value="MST99611.1"/>
    <property type="molecule type" value="Genomic_DNA"/>
</dbReference>
<reference evidence="1 2" key="1">
    <citation type="submission" date="2019-08" db="EMBL/GenBank/DDBJ databases">
        <title>In-depth cultivation of the pig gut microbiome towards novel bacterial diversity and tailored functional studies.</title>
        <authorList>
            <person name="Wylensek D."/>
            <person name="Hitch T.C.A."/>
            <person name="Clavel T."/>
        </authorList>
    </citation>
    <scope>NUCLEOTIDE SEQUENCE [LARGE SCALE GENOMIC DNA]</scope>
    <source>
        <strain evidence="1 2">BBE-744-WT-12</strain>
    </source>
</reference>
<gene>
    <name evidence="1" type="ORF">FYJ85_21515</name>
</gene>
<evidence type="ECO:0000313" key="2">
    <source>
        <dbReference type="Proteomes" id="UP000435649"/>
    </source>
</evidence>
<evidence type="ECO:0000313" key="1">
    <source>
        <dbReference type="EMBL" id="MST99611.1"/>
    </source>
</evidence>
<dbReference type="Proteomes" id="UP000435649">
    <property type="component" value="Unassembled WGS sequence"/>
</dbReference>
<name>A0A844GAR3_9BACT</name>
<accession>A0A844GAR3</accession>
<sequence length="239" mass="28024">MAQPDHLHFFDGVPTALQPQGAVEMTQKQILSVQNTETAIPIHHIPTFDEVYAMPYVRESLECILDQNIRQYQILYSFKDDLRQEILIHMNHELSNFDPEKSAIQTFARLTIVSGMRIARRKYFTRKNYVLFSAQNLNLFENGDDHNVALNKDDCRAYASHSRNNIDWDSQSHDIDTVIAMMPQDLQKITRMLFEEKSVLQVCRRLGIANSTFRGRYLKQIRAIFNERFFQKNQKKPVN</sequence>
<dbReference type="RefSeq" id="WP_154420783.1">
    <property type="nucleotide sequence ID" value="NZ_VUNS01000043.1"/>
</dbReference>
<keyword evidence="2" id="KW-1185">Reference proteome</keyword>
<protein>
    <submittedName>
        <fullName evidence="1">Uncharacterized protein</fullName>
    </submittedName>
</protein>
<dbReference type="AlphaFoldDB" id="A0A844GAR3"/>